<protein>
    <submittedName>
        <fullName evidence="4">(apollo) hypothetical protein</fullName>
    </submittedName>
</protein>
<evidence type="ECO:0000313" key="4">
    <source>
        <dbReference type="EMBL" id="CAG5016116.1"/>
    </source>
</evidence>
<dbReference type="InterPro" id="IPR013818">
    <property type="entry name" value="Lipase"/>
</dbReference>
<evidence type="ECO:0000259" key="3">
    <source>
        <dbReference type="Pfam" id="PF00151"/>
    </source>
</evidence>
<proteinExistence type="inferred from homology"/>
<dbReference type="GO" id="GO:0016298">
    <property type="term" value="F:lipase activity"/>
    <property type="evidence" value="ECO:0007669"/>
    <property type="project" value="InterPro"/>
</dbReference>
<comment type="caution">
    <text evidence="4">The sequence shown here is derived from an EMBL/GenBank/DDBJ whole genome shotgun (WGS) entry which is preliminary data.</text>
</comment>
<evidence type="ECO:0000313" key="5">
    <source>
        <dbReference type="Proteomes" id="UP000691718"/>
    </source>
</evidence>
<sequence>MKLVTIYFVFSSFIAVVVLAGLEERFRLLYSDAVKCNFNKSLDLDVNDTKVYFYDFANNIYIVCEIRTAVDCVTKAITLDSSKRFVVFVPGYKCYIKHDIEEWMRQAYKDDPNIYLIIIDHSAYTYETEEKLRSYERSVLYSYYIGKALGDLLAEFNRKGYSSGSFHCIGHSLGAHIVGYAGESYFVETSEKIWKITGLDPAGPCFTKAALEEQLRSGNAEYVEVYHCNAGHLGTNNVIGDIDFFFNEEGKIQPDCRSLSDEDLDKCYHKVCVKYWTRTVHQPNLFSALACPTYKAFSEGRCNNSKTTMAGHSNPGNATGIFYVSTEFDQES</sequence>
<dbReference type="Proteomes" id="UP000691718">
    <property type="component" value="Unassembled WGS sequence"/>
</dbReference>
<dbReference type="GO" id="GO:0005615">
    <property type="term" value="C:extracellular space"/>
    <property type="evidence" value="ECO:0007669"/>
    <property type="project" value="TreeGrafter"/>
</dbReference>
<organism evidence="4 5">
    <name type="scientific">Parnassius apollo</name>
    <name type="common">Apollo butterfly</name>
    <name type="synonym">Papilio apollo</name>
    <dbReference type="NCBI Taxonomy" id="110799"/>
    <lineage>
        <taxon>Eukaryota</taxon>
        <taxon>Metazoa</taxon>
        <taxon>Ecdysozoa</taxon>
        <taxon>Arthropoda</taxon>
        <taxon>Hexapoda</taxon>
        <taxon>Insecta</taxon>
        <taxon>Pterygota</taxon>
        <taxon>Neoptera</taxon>
        <taxon>Endopterygota</taxon>
        <taxon>Lepidoptera</taxon>
        <taxon>Glossata</taxon>
        <taxon>Ditrysia</taxon>
        <taxon>Papilionoidea</taxon>
        <taxon>Papilionidae</taxon>
        <taxon>Parnassiinae</taxon>
        <taxon>Parnassini</taxon>
        <taxon>Parnassius</taxon>
        <taxon>Parnassius</taxon>
    </lineage>
</organism>
<keyword evidence="5" id="KW-1185">Reference proteome</keyword>
<dbReference type="OrthoDB" id="199913at2759"/>
<name>A0A8S3XC05_PARAO</name>
<keyword evidence="2" id="KW-0812">Transmembrane</keyword>
<accession>A0A8S3XC05</accession>
<gene>
    <name evidence="4" type="ORF">PAPOLLO_LOCUS16477</name>
</gene>
<comment type="similarity">
    <text evidence="1">Belongs to the AB hydrolase superfamily. Lipase family.</text>
</comment>
<feature type="transmembrane region" description="Helical" evidence="2">
    <location>
        <begin position="6"/>
        <end position="22"/>
    </location>
</feature>
<dbReference type="GO" id="GO:0016042">
    <property type="term" value="P:lipid catabolic process"/>
    <property type="evidence" value="ECO:0007669"/>
    <property type="project" value="TreeGrafter"/>
</dbReference>
<evidence type="ECO:0000256" key="2">
    <source>
        <dbReference type="SAM" id="Phobius"/>
    </source>
</evidence>
<dbReference type="AlphaFoldDB" id="A0A8S3XC05"/>
<dbReference type="Pfam" id="PF00151">
    <property type="entry name" value="Lipase"/>
    <property type="match status" value="1"/>
</dbReference>
<feature type="domain" description="Lipase" evidence="3">
    <location>
        <begin position="40"/>
        <end position="306"/>
    </location>
</feature>
<dbReference type="PANTHER" id="PTHR11610:SF173">
    <property type="entry name" value="LIPASE DOMAIN-CONTAINING PROTEIN-RELATED"/>
    <property type="match status" value="1"/>
</dbReference>
<keyword evidence="2" id="KW-0472">Membrane</keyword>
<dbReference type="EMBL" id="CAJQZP010001094">
    <property type="protein sequence ID" value="CAG5016116.1"/>
    <property type="molecule type" value="Genomic_DNA"/>
</dbReference>
<dbReference type="InterPro" id="IPR000734">
    <property type="entry name" value="TAG_lipase"/>
</dbReference>
<dbReference type="GO" id="GO:0017171">
    <property type="term" value="F:serine hydrolase activity"/>
    <property type="evidence" value="ECO:0007669"/>
    <property type="project" value="TreeGrafter"/>
</dbReference>
<reference evidence="4" key="1">
    <citation type="submission" date="2021-04" db="EMBL/GenBank/DDBJ databases">
        <authorList>
            <person name="Tunstrom K."/>
        </authorList>
    </citation>
    <scope>NUCLEOTIDE SEQUENCE</scope>
</reference>
<dbReference type="PANTHER" id="PTHR11610">
    <property type="entry name" value="LIPASE"/>
    <property type="match status" value="1"/>
</dbReference>
<evidence type="ECO:0000256" key="1">
    <source>
        <dbReference type="RuleBase" id="RU004262"/>
    </source>
</evidence>
<keyword evidence="2" id="KW-1133">Transmembrane helix</keyword>